<dbReference type="Proteomes" id="UP000886043">
    <property type="component" value="Unassembled WGS sequence"/>
</dbReference>
<sequence length="79" mass="9257">MLQKVKRWGHSLAIRIPAPLARELHIEPDCEVDLRVEDGKLLIVPLSKRKRLQELVEAINENNLHREVEWGEVEGNEIW</sequence>
<gene>
    <name evidence="2" type="ORF">ENJ40_00595</name>
</gene>
<dbReference type="PANTHER" id="PTHR40516">
    <property type="entry name" value="ANTITOXIN CHPS-RELATED"/>
    <property type="match status" value="1"/>
</dbReference>
<dbReference type="EMBL" id="DRMH01000010">
    <property type="protein sequence ID" value="HFC96943.1"/>
    <property type="molecule type" value="Genomic_DNA"/>
</dbReference>
<dbReference type="InterPro" id="IPR037914">
    <property type="entry name" value="SpoVT-AbrB_sf"/>
</dbReference>
<keyword evidence="2" id="KW-0238">DNA-binding</keyword>
<dbReference type="Pfam" id="PF04014">
    <property type="entry name" value="MazE_antitoxin"/>
    <property type="match status" value="1"/>
</dbReference>
<dbReference type="AlphaFoldDB" id="A0A7C3GSU1"/>
<evidence type="ECO:0000313" key="2">
    <source>
        <dbReference type="EMBL" id="HFC96943.1"/>
    </source>
</evidence>
<comment type="caution">
    <text evidence="2">The sequence shown here is derived from an EMBL/GenBank/DDBJ whole genome shotgun (WGS) entry which is preliminary data.</text>
</comment>
<proteinExistence type="predicted"/>
<feature type="domain" description="SpoVT-AbrB" evidence="1">
    <location>
        <begin position="6"/>
        <end position="51"/>
    </location>
</feature>
<dbReference type="GO" id="GO:0003677">
    <property type="term" value="F:DNA binding"/>
    <property type="evidence" value="ECO:0007669"/>
    <property type="project" value="UniProtKB-KW"/>
</dbReference>
<accession>A0A7C3GSU1</accession>
<dbReference type="SUPFAM" id="SSF89447">
    <property type="entry name" value="AbrB/MazE/MraZ-like"/>
    <property type="match status" value="1"/>
</dbReference>
<organism evidence="2">
    <name type="scientific">Thermosulfurimonas dismutans</name>
    <dbReference type="NCBI Taxonomy" id="999894"/>
    <lineage>
        <taxon>Bacteria</taxon>
        <taxon>Pseudomonadati</taxon>
        <taxon>Thermodesulfobacteriota</taxon>
        <taxon>Thermodesulfobacteria</taxon>
        <taxon>Thermodesulfobacteriales</taxon>
        <taxon>Thermodesulfobacteriaceae</taxon>
        <taxon>Thermosulfurimonas</taxon>
    </lineage>
</organism>
<reference evidence="2" key="1">
    <citation type="journal article" date="2020" name="mSystems">
        <title>Genome- and Community-Level Interaction Insights into Carbon Utilization and Element Cycling Functions of Hydrothermarchaeota in Hydrothermal Sediment.</title>
        <authorList>
            <person name="Zhou Z."/>
            <person name="Liu Y."/>
            <person name="Xu W."/>
            <person name="Pan J."/>
            <person name="Luo Z.H."/>
            <person name="Li M."/>
        </authorList>
    </citation>
    <scope>NUCLEOTIDE SEQUENCE [LARGE SCALE GENOMIC DNA]</scope>
    <source>
        <strain evidence="2">HyVt-483</strain>
    </source>
</reference>
<evidence type="ECO:0000259" key="1">
    <source>
        <dbReference type="SMART" id="SM00966"/>
    </source>
</evidence>
<dbReference type="Gene3D" id="2.10.260.10">
    <property type="match status" value="1"/>
</dbReference>
<dbReference type="PANTHER" id="PTHR40516:SF1">
    <property type="entry name" value="ANTITOXIN CHPS-RELATED"/>
    <property type="match status" value="1"/>
</dbReference>
<dbReference type="SMART" id="SM00966">
    <property type="entry name" value="SpoVT_AbrB"/>
    <property type="match status" value="1"/>
</dbReference>
<dbReference type="InterPro" id="IPR039052">
    <property type="entry name" value="Antitox_PemI-like"/>
</dbReference>
<dbReference type="GO" id="GO:0097351">
    <property type="term" value="F:toxin sequestering activity"/>
    <property type="evidence" value="ECO:0007669"/>
    <property type="project" value="InterPro"/>
</dbReference>
<protein>
    <submittedName>
        <fullName evidence="2">AbrB/MazE/SpoVT family DNA-binding domain-containing protein</fullName>
    </submittedName>
</protein>
<dbReference type="InterPro" id="IPR007159">
    <property type="entry name" value="SpoVT-AbrB_dom"/>
</dbReference>
<name>A0A7C3GSU1_9BACT</name>